<organism evidence="1 2">
    <name type="scientific">Persea americana</name>
    <name type="common">Avocado</name>
    <dbReference type="NCBI Taxonomy" id="3435"/>
    <lineage>
        <taxon>Eukaryota</taxon>
        <taxon>Viridiplantae</taxon>
        <taxon>Streptophyta</taxon>
        <taxon>Embryophyta</taxon>
        <taxon>Tracheophyta</taxon>
        <taxon>Spermatophyta</taxon>
        <taxon>Magnoliopsida</taxon>
        <taxon>Magnoliidae</taxon>
        <taxon>Laurales</taxon>
        <taxon>Lauraceae</taxon>
        <taxon>Persea</taxon>
    </lineage>
</organism>
<reference evidence="1 2" key="1">
    <citation type="journal article" date="2022" name="Hortic Res">
        <title>A haplotype resolved chromosomal level avocado genome allows analysis of novel avocado genes.</title>
        <authorList>
            <person name="Nath O."/>
            <person name="Fletcher S.J."/>
            <person name="Hayward A."/>
            <person name="Shaw L.M."/>
            <person name="Masouleh A.K."/>
            <person name="Furtado A."/>
            <person name="Henry R.J."/>
            <person name="Mitter N."/>
        </authorList>
    </citation>
    <scope>NUCLEOTIDE SEQUENCE [LARGE SCALE GENOMIC DNA]</scope>
    <source>
        <strain evidence="2">cv. Hass</strain>
    </source>
</reference>
<name>A0ACC2LUE6_PERAE</name>
<gene>
    <name evidence="1" type="ORF">MRB53_011311</name>
</gene>
<evidence type="ECO:0000313" key="2">
    <source>
        <dbReference type="Proteomes" id="UP001234297"/>
    </source>
</evidence>
<dbReference type="EMBL" id="CM056811">
    <property type="protein sequence ID" value="KAJ8637044.1"/>
    <property type="molecule type" value="Genomic_DNA"/>
</dbReference>
<proteinExistence type="predicted"/>
<sequence>MVKLEMKGDWRMIQACSVKGDDVCGTLARDLRCLLQLAIYGSVLVFLLLIVSEMNITQSCLSSSQHFAASLHRNQNPISQKRSKFIEKGVSDFFRFC</sequence>
<dbReference type="Proteomes" id="UP001234297">
    <property type="component" value="Chromosome 3"/>
</dbReference>
<keyword evidence="2" id="KW-1185">Reference proteome</keyword>
<comment type="caution">
    <text evidence="1">The sequence shown here is derived from an EMBL/GenBank/DDBJ whole genome shotgun (WGS) entry which is preliminary data.</text>
</comment>
<accession>A0ACC2LUE6</accession>
<protein>
    <submittedName>
        <fullName evidence="1">Uncharacterized protein</fullName>
    </submittedName>
</protein>
<evidence type="ECO:0000313" key="1">
    <source>
        <dbReference type="EMBL" id="KAJ8637044.1"/>
    </source>
</evidence>